<protein>
    <submittedName>
        <fullName evidence="5">Chitobiase/beta-hexosaminidase C-terminal domain-containing protein</fullName>
    </submittedName>
</protein>
<keyword evidence="1" id="KW-0677">Repeat</keyword>
<evidence type="ECO:0000259" key="3">
    <source>
        <dbReference type="Pfam" id="PF18998"/>
    </source>
</evidence>
<feature type="domain" description="GH29D-like beta-sandwich" evidence="2">
    <location>
        <begin position="1705"/>
        <end position="1773"/>
    </location>
</feature>
<dbReference type="Pfam" id="PF00415">
    <property type="entry name" value="RCC1"/>
    <property type="match status" value="10"/>
</dbReference>
<evidence type="ECO:0000259" key="2">
    <source>
        <dbReference type="Pfam" id="PF13290"/>
    </source>
</evidence>
<evidence type="ECO:0000256" key="1">
    <source>
        <dbReference type="ARBA" id="ARBA00022737"/>
    </source>
</evidence>
<dbReference type="Pfam" id="PF13290">
    <property type="entry name" value="CHB_HEX_C_1"/>
    <property type="match status" value="11"/>
</dbReference>
<feature type="domain" description="GH29D-like beta-sandwich" evidence="2">
    <location>
        <begin position="755"/>
        <end position="824"/>
    </location>
</feature>
<feature type="domain" description="Bacterial repeat" evidence="3">
    <location>
        <begin position="2147"/>
        <end position="2202"/>
    </location>
</feature>
<dbReference type="PROSITE" id="PS00626">
    <property type="entry name" value="RCC1_2"/>
    <property type="match status" value="16"/>
</dbReference>
<dbReference type="EMBL" id="JAHCVJ010000005">
    <property type="protein sequence ID" value="MBT0665160.1"/>
    <property type="molecule type" value="Genomic_DNA"/>
</dbReference>
<feature type="domain" description="RCC1-like" evidence="4">
    <location>
        <begin position="2309"/>
        <end position="2547"/>
    </location>
</feature>
<dbReference type="InterPro" id="IPR000408">
    <property type="entry name" value="Reg_chr_condens"/>
</dbReference>
<feature type="domain" description="GH29D-like beta-sandwich" evidence="2">
    <location>
        <begin position="1620"/>
        <end position="1685"/>
    </location>
</feature>
<reference evidence="5 6" key="1">
    <citation type="submission" date="2021-05" db="EMBL/GenBank/DDBJ databases">
        <title>The draft genome of Geobacter pelophilus DSM 12255.</title>
        <authorList>
            <person name="Xu Z."/>
            <person name="Masuda Y."/>
            <person name="Itoh H."/>
            <person name="Senoo K."/>
        </authorList>
    </citation>
    <scope>NUCLEOTIDE SEQUENCE [LARGE SCALE GENOMIC DNA]</scope>
    <source>
        <strain evidence="5 6">DSM 12255</strain>
    </source>
</reference>
<accession>A0AAW4L5R0</accession>
<dbReference type="PRINTS" id="PR00633">
    <property type="entry name" value="RCCNDNSATION"/>
</dbReference>
<dbReference type="InterPro" id="IPR044060">
    <property type="entry name" value="Bacterial_rp_domain"/>
</dbReference>
<evidence type="ECO:0000313" key="6">
    <source>
        <dbReference type="Proteomes" id="UP000811899"/>
    </source>
</evidence>
<dbReference type="Gene3D" id="2.130.10.30">
    <property type="entry name" value="Regulator of chromosome condensation 1/beta-lactamase-inhibitor protein II"/>
    <property type="match status" value="9"/>
</dbReference>
<dbReference type="RefSeq" id="WP_214171937.1">
    <property type="nucleotide sequence ID" value="NZ_JAHCVJ010000005.1"/>
</dbReference>
<sequence length="2652" mass="273954">MELSGKLQRFIYKTLIPSPLLALLLLCIFTGNVNASSFPGIAAGDAHTVALKSDGTLWAWGSNDFGQLGNGSNASSTMPVKVSNISNVIAVTAGYGHSIAIKSDGTVWAWGLNNSGQLGTGDTINSNVPVQVSGLNGVAAVVAGYGHSLALKTDGSIWAWGLNNKGQLGNNSTSNSNTPVQVATLTSGVTAIAGSRGHHAIALKNDGSVWAWGSNDFSQIGNGGATPYNTSPVNVSSNAIAISASAMTSVIIKTDSTVWAWGDNSSGQCGMDPYYDQTIFYPTQIAAITTAKVISSGDYQTVMLLADGTTMALGRNDYGQLGNHSSTPSYSPVVVNGPSGIFAISSGANHTSAIKDDGSFWGWGLNDRGQLGINNTDNMSWPVASPMGSLISPQVAAGYKHTLALKNDGTVWAWGLNDYGQLGNGSGNSSVPVKVENLSGIVAVTAGYDHSVALKSDGTVWSWGAGNRGQLGNGSTSASNVPVKASNLSGIKAIAASRGNHVLALRNDGTVWAWGANNAGQLGNNAAPIDSSSPVQITSLSGITSIAAGLNHSVALKNNDTVWAWGDNASGQLGQNPVSLPTSRVPVQVTTITGAIAVDAGDYHTTALKNDGTIWSMGLNTNGQLGNSSTTTTFSPVQATSLNGIKSISAGTSHALALKNDGSAWAWGGNSSGQLGNSSTTDSQFPIQISTLLQVKALSAGFGHSVATTLTGNVWTWGLNDSGQLGNNSLSGTTSPVKATDITLNIYTPATVASPPGGPYASPQTVTLTANGAIAIYYTLDGTTPTYPLSGTTQQYLTPIAVNSSSELKYFAIDIANNVEEVKTQSYIIAVPPVTTATPLGGVYTSSQSVTLSSDKPGSIYFTVDGSNPTYPLSGSTQTYSGPIAITTNTTLKYFARDNNGIQETVQSQVYTINTLPVTTASPAGGTYPAAQSVTLSSSKPGIIYYTVDGSAPTYPATGATQVFTGPISITTNTTLNYFARDNDGNQEAAQSQVYTINTLPVTTASPAGGTYPAAQSVTLSSSKPGTIYYTVDGSTPTYPPSGVTQTYSSEIIINTTSTLRYFSRDIDGNQEAVKTQTYTISTPPATTATPPGGTYLAGQTVTLTSSKPGNIYYTLDGSAPAFPVSGATQTYSGPITLNATTTIRFFARDTDGFQETAQAQDYTILQRLTVTVQGGSGSHVHSTPNPDINCSGSCSQDYASGTLVELTPSPSATDIFSGWSGSCAGTGTCTITMDSAQAAIATFATKQVISTPPKVASGHYHSLALKNDGTVWAWGQNNVGQLGDGSTTNNNTPVAVVTTSGLYGVSEIAAGLNHSVAMKPDGTIWAWGDNYYGQIGTGAATLGTQYNTPVEITGITNVIAIAAGEYHTLALKNDGTVWVWGRNNLGQLGTGDTNDRSVPTQLTGINGITAIAAKGNFSLALKSNGEVSAWGHNSYGQLGNQSYVNSESPVSVANLSGVIAIAAGYNHSVALTNTGKVMSWGENITGGLGNGTDQASNIPVLVTTLNDAMGVTAGYRFTAAIRSNGTMQSWGWNNRGQLGNSSNNDSWVPVSVSVISKIAAASSGVDHTIALNNDGSIYSWGANLYGELGTGNNSDSNVPVAVAPPLNLGTSSPITTANPSSGTYLTSQNVSLTANEPATIYYTVDGTTPTNPATGNTQVYTGPIAVNSSTTLNYFAVSTSSSLSESMKTSSYTINLVPVITVSPLGGTYTSAQSITLTSNKPGNIYYTVDGSDPTYPVSVTTQIFSAAIPINTTTTLKFFARDTDGNQGTVQSQLYTMNIPPITTATPGGGTYTSQQSVVLTANEAATIYYTLDGSTPTFPETGTTQTYSSPLVISTNTTLKFFSRDMDGNLESVQTLVYTMNIPPITTATPAGGTYSTPQTVSLSSNEAGATIYFTVDGSTPTYPVTGSTQIYSSPIAINSNTALKFFGRDIDGNLEVVKTETYTISIPPVTTANPLGGVYPPGQTVTLTSSKQGTIYYTTDGSTPTYPVTGSTLTYSSPITINATTTLKYFARDLSGTQEAVKTQTYTISTLPYTTATPPGGAYTSAQTVTLSTYAQATIYYTVDGTDPTSPASGSTQVYSGPIPISSDTTLKYFAVDPADNREAIKTQTYYITLPVLRKLTLTVAGGNNSIVSSTPAPDINCTGNCAQDYLSGTEITLTANYSPSDIFVGWTGACTGTASCTILMNSDQTVTATFAPIGAISTPPQLAGGYWHTLALKGDGTVWSWGNNMDGQLGNGSYLTSTVPVKISALQGVTAVAAGDYHSLALRNDGTVWSWGYNNYGQLGDGTDRQASNIPIMVKGLSGIIAISAGAGHSVALKSDGTVWTWGNNVDGQLGNNGGIKSNTPAQVAGISNVTAIAAGWLHTLSLKNDGTVWSWGYNAYGQLGNVLGTQVYWPEQVSGLTGITAIAAGGYHSVALKNDTTVWSWGKNSEGQLGNNSTTQNAFPVQASGVTNITSIAAGGNYTVALNTFGNLIIWGNDSYYSHPFIGSVDNSVAVQVSGISNITRIATGYYHTLTMDSAGAVNSWGFNNSGQLGNGTTTLSNAALPVVGLNVAATACYAKIATICYGSIAESYLAPPSAATATILAQNRIFNEPLNFTRDVNVTVAGGYDATFSSATGNSDLRGPSLIITSGSLTIGSNATITVFD</sequence>
<feature type="domain" description="GH29D-like beta-sandwich" evidence="2">
    <location>
        <begin position="1958"/>
        <end position="2027"/>
    </location>
</feature>
<gene>
    <name evidence="5" type="ORF">KI809_12710</name>
</gene>
<comment type="caution">
    <text evidence="5">The sequence shown here is derived from an EMBL/GenBank/DDBJ whole genome shotgun (WGS) entry which is preliminary data.</text>
</comment>
<proteinExistence type="predicted"/>
<feature type="domain" description="GH29D-like beta-sandwich" evidence="2">
    <location>
        <begin position="839"/>
        <end position="907"/>
    </location>
</feature>
<feature type="domain" description="GH29D-like beta-sandwich" evidence="2">
    <location>
        <begin position="923"/>
        <end position="991"/>
    </location>
</feature>
<dbReference type="PROSITE" id="PS50012">
    <property type="entry name" value="RCC1_3"/>
    <property type="match status" value="27"/>
</dbReference>
<dbReference type="Pfam" id="PF18998">
    <property type="entry name" value="Flg_new_2"/>
    <property type="match status" value="2"/>
</dbReference>
<feature type="domain" description="GH29D-like beta-sandwich" evidence="2">
    <location>
        <begin position="2042"/>
        <end position="2111"/>
    </location>
</feature>
<dbReference type="Proteomes" id="UP000811899">
    <property type="component" value="Unassembled WGS sequence"/>
</dbReference>
<evidence type="ECO:0000313" key="5">
    <source>
        <dbReference type="EMBL" id="MBT0665160.1"/>
    </source>
</evidence>
<organism evidence="5 6">
    <name type="scientific">Geoanaerobacter pelophilus</name>
    <dbReference type="NCBI Taxonomy" id="60036"/>
    <lineage>
        <taxon>Bacteria</taxon>
        <taxon>Pseudomonadati</taxon>
        <taxon>Thermodesulfobacteriota</taxon>
        <taxon>Desulfuromonadia</taxon>
        <taxon>Geobacterales</taxon>
        <taxon>Geobacteraceae</taxon>
        <taxon>Geoanaerobacter</taxon>
    </lineage>
</organism>
<feature type="domain" description="GH29D-like beta-sandwich" evidence="2">
    <location>
        <begin position="1789"/>
        <end position="1858"/>
    </location>
</feature>
<evidence type="ECO:0000259" key="4">
    <source>
        <dbReference type="Pfam" id="PF25390"/>
    </source>
</evidence>
<dbReference type="Pfam" id="PF25390">
    <property type="entry name" value="WD40_RLD"/>
    <property type="match status" value="3"/>
</dbReference>
<feature type="domain" description="RCC1-like" evidence="4">
    <location>
        <begin position="1254"/>
        <end position="1519"/>
    </location>
</feature>
<dbReference type="SUPFAM" id="SSF50985">
    <property type="entry name" value="RCC1/BLIP-II"/>
    <property type="match status" value="5"/>
</dbReference>
<feature type="domain" description="GH29D-like beta-sandwich" evidence="2">
    <location>
        <begin position="1007"/>
        <end position="1076"/>
    </location>
</feature>
<dbReference type="PANTHER" id="PTHR22872">
    <property type="entry name" value="BTK-BINDING PROTEIN-RELATED"/>
    <property type="match status" value="1"/>
</dbReference>
<feature type="domain" description="GH29D-like beta-sandwich" evidence="2">
    <location>
        <begin position="1091"/>
        <end position="1155"/>
    </location>
</feature>
<feature type="domain" description="RCC1-like" evidence="4">
    <location>
        <begin position="197"/>
        <end position="495"/>
    </location>
</feature>
<name>A0AAW4L5R0_9BACT</name>
<feature type="domain" description="GH29D-like beta-sandwich" evidence="2">
    <location>
        <begin position="1873"/>
        <end position="1943"/>
    </location>
</feature>
<dbReference type="InterPro" id="IPR051625">
    <property type="entry name" value="Signaling_Regulatory_Domain"/>
</dbReference>
<dbReference type="InterPro" id="IPR009091">
    <property type="entry name" value="RCC1/BLIP-II"/>
</dbReference>
<dbReference type="InterPro" id="IPR059177">
    <property type="entry name" value="GH29D-like_dom"/>
</dbReference>
<dbReference type="InterPro" id="IPR058923">
    <property type="entry name" value="RCC1-like_dom"/>
</dbReference>
<keyword evidence="6" id="KW-1185">Reference proteome</keyword>
<feature type="domain" description="Bacterial repeat" evidence="3">
    <location>
        <begin position="1193"/>
        <end position="1247"/>
    </location>
</feature>